<keyword evidence="1" id="KW-0812">Transmembrane</keyword>
<evidence type="ECO:0000313" key="2">
    <source>
        <dbReference type="EMBL" id="AGM32825.1"/>
    </source>
</evidence>
<reference evidence="2" key="1">
    <citation type="submission" date="2013-03" db="EMBL/GenBank/DDBJ databases">
        <title>Immune-Related transcriptome of Coptotermes formosanus Shiraki workers: the defense mechanism.</title>
        <authorList>
            <person name="Hussain A."/>
            <person name="Li Y.F."/>
            <person name="Wen S.Y."/>
        </authorList>
    </citation>
    <scope>NUCLEOTIDE SEQUENCE</scope>
</reference>
<protein>
    <submittedName>
        <fullName evidence="2">Uncharacterized protein</fullName>
    </submittedName>
</protein>
<keyword evidence="1" id="KW-0472">Membrane</keyword>
<accession>R4UNS4</accession>
<evidence type="ECO:0000256" key="1">
    <source>
        <dbReference type="SAM" id="Phobius"/>
    </source>
</evidence>
<dbReference type="EMBL" id="KC741001">
    <property type="protein sequence ID" value="AGM32825.1"/>
    <property type="molecule type" value="mRNA"/>
</dbReference>
<feature type="transmembrane region" description="Helical" evidence="1">
    <location>
        <begin position="43"/>
        <end position="71"/>
    </location>
</feature>
<sequence>MSTAVTECQPYSLSQDEAWLVSTNSETNTVVQKPYPSSAPRKLTWIITTSIEICTGYLSTNICILASLRYLRHPTRSFFLKRSV</sequence>
<dbReference type="AlphaFoldDB" id="R4UNS4"/>
<keyword evidence="1" id="KW-1133">Transmembrane helix</keyword>
<organism evidence="2">
    <name type="scientific">Coptotermes formosanus</name>
    <name type="common">Formosan subterranean termite</name>
    <dbReference type="NCBI Taxonomy" id="36987"/>
    <lineage>
        <taxon>Eukaryota</taxon>
        <taxon>Metazoa</taxon>
        <taxon>Ecdysozoa</taxon>
        <taxon>Arthropoda</taxon>
        <taxon>Hexapoda</taxon>
        <taxon>Insecta</taxon>
        <taxon>Pterygota</taxon>
        <taxon>Neoptera</taxon>
        <taxon>Polyneoptera</taxon>
        <taxon>Dictyoptera</taxon>
        <taxon>Blattodea</taxon>
        <taxon>Blattoidea</taxon>
        <taxon>Termitoidae</taxon>
        <taxon>Rhinotermitidae</taxon>
        <taxon>Coptotermes</taxon>
    </lineage>
</organism>
<name>R4UNS4_COPFO</name>
<proteinExistence type="evidence at transcript level"/>